<evidence type="ECO:0000313" key="6">
    <source>
        <dbReference type="EMBL" id="MFC6037361.1"/>
    </source>
</evidence>
<feature type="transmembrane region" description="Helical" evidence="4">
    <location>
        <begin position="136"/>
        <end position="156"/>
    </location>
</feature>
<feature type="transmembrane region" description="Helical" evidence="4">
    <location>
        <begin position="82"/>
        <end position="104"/>
    </location>
</feature>
<keyword evidence="7" id="KW-1185">Reference proteome</keyword>
<comment type="caution">
    <text evidence="6">The sequence shown here is derived from an EMBL/GenBank/DDBJ whole genome shotgun (WGS) entry which is preliminary data.</text>
</comment>
<dbReference type="PROSITE" id="PS50850">
    <property type="entry name" value="MFS"/>
    <property type="match status" value="1"/>
</dbReference>
<evidence type="ECO:0000256" key="3">
    <source>
        <dbReference type="ARBA" id="ARBA00023136"/>
    </source>
</evidence>
<feature type="transmembrane region" description="Helical" evidence="4">
    <location>
        <begin position="111"/>
        <end position="130"/>
    </location>
</feature>
<name>A0ABW1L1K6_9PROT</name>
<dbReference type="EMBL" id="JBHPON010000003">
    <property type="protein sequence ID" value="MFC6037361.1"/>
    <property type="molecule type" value="Genomic_DNA"/>
</dbReference>
<dbReference type="SUPFAM" id="SSF103473">
    <property type="entry name" value="MFS general substrate transporter"/>
    <property type="match status" value="1"/>
</dbReference>
<evidence type="ECO:0000256" key="2">
    <source>
        <dbReference type="ARBA" id="ARBA00022989"/>
    </source>
</evidence>
<feature type="transmembrane region" description="Helical" evidence="4">
    <location>
        <begin position="387"/>
        <end position="409"/>
    </location>
</feature>
<feature type="transmembrane region" description="Helical" evidence="4">
    <location>
        <begin position="301"/>
        <end position="320"/>
    </location>
</feature>
<accession>A0ABW1L1K6</accession>
<proteinExistence type="predicted"/>
<feature type="domain" description="Major facilitator superfamily (MFS) profile" evidence="5">
    <location>
        <begin position="43"/>
        <end position="440"/>
    </location>
</feature>
<dbReference type="InterPro" id="IPR011701">
    <property type="entry name" value="MFS"/>
</dbReference>
<feature type="transmembrane region" description="Helical" evidence="4">
    <location>
        <begin position="168"/>
        <end position="189"/>
    </location>
</feature>
<dbReference type="InterPro" id="IPR050327">
    <property type="entry name" value="Proton-linked_MCT"/>
</dbReference>
<dbReference type="InterPro" id="IPR020846">
    <property type="entry name" value="MFS_dom"/>
</dbReference>
<evidence type="ECO:0000256" key="4">
    <source>
        <dbReference type="SAM" id="Phobius"/>
    </source>
</evidence>
<sequence length="457" mass="48612">MRSVGGVIAFGPSKILGSCSRWRTWTAIEGEFVIKNKIFFGWLLVPVAAFGMCFGYPGAFIFGFSSFVIPLSEQYGWGRGDIALAITVSNISMMAMLPILGTIVDQKGVRALLIPATILFGLIFALFSQVSHLWQFYVGAFALTVLGGGASTIAYVPLLTSWFDKHKGLALGLGISGAGIGAIIMPRLVNWITVQASWREAYMAIGAVNLLIVAPLVFFMVRNKPADIGQYPDGVSQQEWRTSGEARLAAGYTFSECLRQATFWKLVIASFLLGIALTGAVSQIVPLLVDRGMTRGEAAGAASMLGVSIITSRIISGYLMDKFHAPYVAALALMTTAAGFASLAFAPSNATAIMTTVAIGIGLGVEFDVLGYLCAQYFGRRSVGRTYGFMYMLFNVGGAAGVYFAGLSFDMFGSYHSGLIVASIATLVAIVMLMLIGPYPILPSNEVEPSPGKGETA</sequence>
<reference evidence="6 7" key="1">
    <citation type="submission" date="2024-09" db="EMBL/GenBank/DDBJ databases">
        <authorList>
            <person name="Zhang Z.-H."/>
        </authorList>
    </citation>
    <scope>NUCLEOTIDE SEQUENCE [LARGE SCALE GENOMIC DNA]</scope>
    <source>
        <strain evidence="6 7">HHTR114</strain>
    </source>
</reference>
<feature type="transmembrane region" description="Helical" evidence="4">
    <location>
        <begin position="39"/>
        <end position="62"/>
    </location>
</feature>
<dbReference type="Proteomes" id="UP001596116">
    <property type="component" value="Unassembled WGS sequence"/>
</dbReference>
<feature type="transmembrane region" description="Helical" evidence="4">
    <location>
        <begin position="266"/>
        <end position="289"/>
    </location>
</feature>
<protein>
    <submittedName>
        <fullName evidence="6">MFS transporter</fullName>
    </submittedName>
</protein>
<feature type="transmembrane region" description="Helical" evidence="4">
    <location>
        <begin position="352"/>
        <end position="375"/>
    </location>
</feature>
<keyword evidence="3 4" id="KW-0472">Membrane</keyword>
<keyword evidence="1 4" id="KW-0812">Transmembrane</keyword>
<organism evidence="6 7">
    <name type="scientific">Hyphococcus aureus</name>
    <dbReference type="NCBI Taxonomy" id="2666033"/>
    <lineage>
        <taxon>Bacteria</taxon>
        <taxon>Pseudomonadati</taxon>
        <taxon>Pseudomonadota</taxon>
        <taxon>Alphaproteobacteria</taxon>
        <taxon>Parvularculales</taxon>
        <taxon>Parvularculaceae</taxon>
        <taxon>Hyphococcus</taxon>
    </lineage>
</organism>
<dbReference type="CDD" id="cd17355">
    <property type="entry name" value="MFS_YcxA_like"/>
    <property type="match status" value="1"/>
</dbReference>
<dbReference type="PANTHER" id="PTHR11360">
    <property type="entry name" value="MONOCARBOXYLATE TRANSPORTER"/>
    <property type="match status" value="1"/>
</dbReference>
<dbReference type="PANTHER" id="PTHR11360:SF290">
    <property type="entry name" value="MONOCARBOXYLATE MFS PERMEASE"/>
    <property type="match status" value="1"/>
</dbReference>
<evidence type="ECO:0000313" key="7">
    <source>
        <dbReference type="Proteomes" id="UP001596116"/>
    </source>
</evidence>
<keyword evidence="2 4" id="KW-1133">Transmembrane helix</keyword>
<feature type="transmembrane region" description="Helical" evidence="4">
    <location>
        <begin position="415"/>
        <end position="436"/>
    </location>
</feature>
<feature type="transmembrane region" description="Helical" evidence="4">
    <location>
        <begin position="327"/>
        <end position="346"/>
    </location>
</feature>
<dbReference type="RefSeq" id="WP_379881243.1">
    <property type="nucleotide sequence ID" value="NZ_JBHPON010000003.1"/>
</dbReference>
<gene>
    <name evidence="6" type="ORF">ACFMB1_17525</name>
</gene>
<dbReference type="Gene3D" id="1.20.1250.20">
    <property type="entry name" value="MFS general substrate transporter like domains"/>
    <property type="match status" value="2"/>
</dbReference>
<dbReference type="InterPro" id="IPR036259">
    <property type="entry name" value="MFS_trans_sf"/>
</dbReference>
<evidence type="ECO:0000256" key="1">
    <source>
        <dbReference type="ARBA" id="ARBA00022692"/>
    </source>
</evidence>
<dbReference type="Pfam" id="PF07690">
    <property type="entry name" value="MFS_1"/>
    <property type="match status" value="1"/>
</dbReference>
<feature type="transmembrane region" description="Helical" evidence="4">
    <location>
        <begin position="201"/>
        <end position="221"/>
    </location>
</feature>
<evidence type="ECO:0000259" key="5">
    <source>
        <dbReference type="PROSITE" id="PS50850"/>
    </source>
</evidence>